<comment type="caution">
    <text evidence="2">The sequence shown here is derived from an EMBL/GenBank/DDBJ whole genome shotgun (WGS) entry which is preliminary data.</text>
</comment>
<keyword evidence="1" id="KW-0175">Coiled coil</keyword>
<feature type="coiled-coil region" evidence="1">
    <location>
        <begin position="61"/>
        <end position="114"/>
    </location>
</feature>
<dbReference type="VEuPathDB" id="MicrosporidiaDB:TUBRATIS_18820"/>
<keyword evidence="3" id="KW-1185">Reference proteome</keyword>
<dbReference type="GO" id="GO:0000070">
    <property type="term" value="P:mitotic sister chromatid segregation"/>
    <property type="evidence" value="ECO:0007669"/>
    <property type="project" value="InterPro"/>
</dbReference>
<evidence type="ECO:0000313" key="3">
    <source>
        <dbReference type="Proteomes" id="UP000282876"/>
    </source>
</evidence>
<gene>
    <name evidence="2" type="ORF">TUBRATIS_18820</name>
</gene>
<evidence type="ECO:0000313" key="2">
    <source>
        <dbReference type="EMBL" id="RVD91656.1"/>
    </source>
</evidence>
<organism evidence="2 3">
    <name type="scientific">Tubulinosema ratisbonensis</name>
    <dbReference type="NCBI Taxonomy" id="291195"/>
    <lineage>
        <taxon>Eukaryota</taxon>
        <taxon>Fungi</taxon>
        <taxon>Fungi incertae sedis</taxon>
        <taxon>Microsporidia</taxon>
        <taxon>Tubulinosematoidea</taxon>
        <taxon>Tubulinosematidae</taxon>
        <taxon>Tubulinosema</taxon>
    </lineage>
</organism>
<dbReference type="EMBL" id="RCSS01000451">
    <property type="protein sequence ID" value="RVD91656.1"/>
    <property type="molecule type" value="Genomic_DNA"/>
</dbReference>
<proteinExistence type="predicted"/>
<accession>A0A437AKT3</accession>
<reference evidence="2 3" key="1">
    <citation type="submission" date="2018-10" db="EMBL/GenBank/DDBJ databases">
        <title>Draft genome sequence of the microsporidian Tubulinosema ratisbonensis.</title>
        <authorList>
            <person name="Polonais V."/>
            <person name="Peyretaillade E."/>
            <person name="Niehus S."/>
            <person name="Wawrzyniak I."/>
            <person name="Franchet A."/>
            <person name="Gaspin C."/>
            <person name="Reichstadt M."/>
            <person name="Belser C."/>
            <person name="Labadie K."/>
            <person name="Delbac F."/>
            <person name="Ferrandon D."/>
        </authorList>
    </citation>
    <scope>NUCLEOTIDE SEQUENCE [LARGE SCALE GENOMIC DNA]</scope>
    <source>
        <strain evidence="2 3">Franzen</strain>
    </source>
</reference>
<evidence type="ECO:0000256" key="1">
    <source>
        <dbReference type="SAM" id="Coils"/>
    </source>
</evidence>
<dbReference type="OrthoDB" id="2188553at2759"/>
<dbReference type="Proteomes" id="UP000282876">
    <property type="component" value="Unassembled WGS sequence"/>
</dbReference>
<dbReference type="InterPro" id="IPR013950">
    <property type="entry name" value="Mis14/Nsl1"/>
</dbReference>
<name>A0A437AKT3_9MICR</name>
<dbReference type="GO" id="GO:0000776">
    <property type="term" value="C:kinetochore"/>
    <property type="evidence" value="ECO:0007669"/>
    <property type="project" value="InterPro"/>
</dbReference>
<dbReference type="AlphaFoldDB" id="A0A437AKT3"/>
<protein>
    <submittedName>
        <fullName evidence="2">Uncharacterized protein</fullName>
    </submittedName>
</protein>
<dbReference type="Pfam" id="PF08641">
    <property type="entry name" value="Mis14"/>
    <property type="match status" value="1"/>
</dbReference>
<sequence length="180" mass="21358">MKKIKVFSKDWLTLFFQSLRTELKDYILKNEESFSFLKKYVCANVEYGIPENLDPKMYSEIIETEEKLEELTVDLAFLRRNLPKEYQSEFQECVSNLEIKINQLIYENEQLENSKPSDKPIECSFTKEVKTKLNKLSFDMDAVHKKLKKCKRVFGDELRKSLGTYGCEKEDSIVKYFNDL</sequence>